<dbReference type="Proteomes" id="UP000266841">
    <property type="component" value="Unassembled WGS sequence"/>
</dbReference>
<dbReference type="InterPro" id="IPR049223">
    <property type="entry name" value="DUF6820"/>
</dbReference>
<dbReference type="EMBL" id="AGNL01003417">
    <property type="protein sequence ID" value="EJK74715.1"/>
    <property type="molecule type" value="Genomic_DNA"/>
</dbReference>
<organism evidence="2 3">
    <name type="scientific">Thalassiosira oceanica</name>
    <name type="common">Marine diatom</name>
    <dbReference type="NCBI Taxonomy" id="159749"/>
    <lineage>
        <taxon>Eukaryota</taxon>
        <taxon>Sar</taxon>
        <taxon>Stramenopiles</taxon>
        <taxon>Ochrophyta</taxon>
        <taxon>Bacillariophyta</taxon>
        <taxon>Coscinodiscophyceae</taxon>
        <taxon>Thalassiosirophycidae</taxon>
        <taxon>Thalassiosirales</taxon>
        <taxon>Thalassiosiraceae</taxon>
        <taxon>Thalassiosira</taxon>
    </lineage>
</organism>
<comment type="caution">
    <text evidence="2">The sequence shown here is derived from an EMBL/GenBank/DDBJ whole genome shotgun (WGS) entry which is preliminary data.</text>
</comment>
<dbReference type="Pfam" id="PF20699">
    <property type="entry name" value="DUF6820"/>
    <property type="match status" value="1"/>
</dbReference>
<evidence type="ECO:0000313" key="2">
    <source>
        <dbReference type="EMBL" id="EJK74715.1"/>
    </source>
</evidence>
<protein>
    <recommendedName>
        <fullName evidence="1">DUF6820 domain-containing protein</fullName>
    </recommendedName>
</protein>
<sequence length="223" mass="23860">MVRLLAGSRAARAIDLPSTPTRPTRLRALVGDLGGTQYHGVQPGGCERSSGNSRLSQLGCRAKAVDDDMQARWRCAEHQHRRCQYPKMNLFLCGLAGPHDVGTDPQRKNSNGEASCSTTTSLRQTVVGNIESELMDEVIPAAASSDLQIRTRAGGQPTEVPPRCRNDVINGSRTSATSVGRARLMMSEFAVAPALSIDNSGRRAIGIALVTAAALHRGCIRDE</sequence>
<accession>K0TB66</accession>
<evidence type="ECO:0000313" key="3">
    <source>
        <dbReference type="Proteomes" id="UP000266841"/>
    </source>
</evidence>
<proteinExistence type="predicted"/>
<dbReference type="AlphaFoldDB" id="K0TB66"/>
<name>K0TB66_THAOC</name>
<feature type="domain" description="DUF6820" evidence="1">
    <location>
        <begin position="177"/>
        <end position="209"/>
    </location>
</feature>
<keyword evidence="3" id="KW-1185">Reference proteome</keyword>
<gene>
    <name evidence="2" type="ORF">THAOC_03591</name>
</gene>
<evidence type="ECO:0000259" key="1">
    <source>
        <dbReference type="Pfam" id="PF20699"/>
    </source>
</evidence>
<reference evidence="2 3" key="1">
    <citation type="journal article" date="2012" name="Genome Biol.">
        <title>Genome and low-iron response of an oceanic diatom adapted to chronic iron limitation.</title>
        <authorList>
            <person name="Lommer M."/>
            <person name="Specht M."/>
            <person name="Roy A.S."/>
            <person name="Kraemer L."/>
            <person name="Andreson R."/>
            <person name="Gutowska M.A."/>
            <person name="Wolf J."/>
            <person name="Bergner S.V."/>
            <person name="Schilhabel M.B."/>
            <person name="Klostermeier U.C."/>
            <person name="Beiko R.G."/>
            <person name="Rosenstiel P."/>
            <person name="Hippler M."/>
            <person name="Laroche J."/>
        </authorList>
    </citation>
    <scope>NUCLEOTIDE SEQUENCE [LARGE SCALE GENOMIC DNA]</scope>
    <source>
        <strain evidence="2 3">CCMP1005</strain>
    </source>
</reference>